<reference evidence="2 3" key="1">
    <citation type="submission" date="2019-06" db="EMBL/GenBank/DDBJ databases">
        <title>Draft genome sequence of the filamentous fungus Phialemoniopsis curvata isolated from diesel fuel.</title>
        <authorList>
            <person name="Varaljay V.A."/>
            <person name="Lyon W.J."/>
            <person name="Crouch A.L."/>
            <person name="Drake C.E."/>
            <person name="Hollomon J.M."/>
            <person name="Nadeau L.J."/>
            <person name="Nunn H.S."/>
            <person name="Stevenson B.S."/>
            <person name="Bojanowski C.L."/>
            <person name="Crookes-Goodson W.J."/>
        </authorList>
    </citation>
    <scope>NUCLEOTIDE SEQUENCE [LARGE SCALE GENOMIC DNA]</scope>
    <source>
        <strain evidence="2 3">D216</strain>
    </source>
</reference>
<protein>
    <submittedName>
        <fullName evidence="2">Uncharacterized protein</fullName>
    </submittedName>
</protein>
<feature type="compositionally biased region" description="Polar residues" evidence="1">
    <location>
        <begin position="15"/>
        <end position="24"/>
    </location>
</feature>
<name>A0A507B8S4_9PEZI</name>
<accession>A0A507B8S4</accession>
<dbReference type="AlphaFoldDB" id="A0A507B8S4"/>
<feature type="compositionally biased region" description="Low complexity" evidence="1">
    <location>
        <begin position="36"/>
        <end position="49"/>
    </location>
</feature>
<comment type="caution">
    <text evidence="2">The sequence shown here is derived from an EMBL/GenBank/DDBJ whole genome shotgun (WGS) entry which is preliminary data.</text>
</comment>
<feature type="compositionally biased region" description="Low complexity" evidence="1">
    <location>
        <begin position="66"/>
        <end position="85"/>
    </location>
</feature>
<dbReference type="OrthoDB" id="4749037at2759"/>
<keyword evidence="3" id="KW-1185">Reference proteome</keyword>
<dbReference type="InParanoid" id="A0A507B8S4"/>
<feature type="region of interest" description="Disordered" evidence="1">
    <location>
        <begin position="168"/>
        <end position="188"/>
    </location>
</feature>
<dbReference type="Proteomes" id="UP000319257">
    <property type="component" value="Unassembled WGS sequence"/>
</dbReference>
<feature type="region of interest" description="Disordered" evidence="1">
    <location>
        <begin position="1"/>
        <end position="130"/>
    </location>
</feature>
<dbReference type="RefSeq" id="XP_030996715.1">
    <property type="nucleotide sequence ID" value="XM_031139288.1"/>
</dbReference>
<dbReference type="EMBL" id="SKBQ01000024">
    <property type="protein sequence ID" value="TPX15004.1"/>
    <property type="molecule type" value="Genomic_DNA"/>
</dbReference>
<evidence type="ECO:0000256" key="1">
    <source>
        <dbReference type="SAM" id="MobiDB-lite"/>
    </source>
</evidence>
<organism evidence="2 3">
    <name type="scientific">Thyridium curvatum</name>
    <dbReference type="NCBI Taxonomy" id="1093900"/>
    <lineage>
        <taxon>Eukaryota</taxon>
        <taxon>Fungi</taxon>
        <taxon>Dikarya</taxon>
        <taxon>Ascomycota</taxon>
        <taxon>Pezizomycotina</taxon>
        <taxon>Sordariomycetes</taxon>
        <taxon>Sordariomycetidae</taxon>
        <taxon>Thyridiales</taxon>
        <taxon>Thyridiaceae</taxon>
        <taxon>Thyridium</taxon>
    </lineage>
</organism>
<dbReference type="GeneID" id="41972281"/>
<evidence type="ECO:0000313" key="2">
    <source>
        <dbReference type="EMBL" id="TPX15004.1"/>
    </source>
</evidence>
<feature type="compositionally biased region" description="Basic and acidic residues" evidence="1">
    <location>
        <begin position="343"/>
        <end position="362"/>
    </location>
</feature>
<feature type="compositionally biased region" description="Polar residues" evidence="1">
    <location>
        <begin position="119"/>
        <end position="130"/>
    </location>
</feature>
<feature type="region of interest" description="Disordered" evidence="1">
    <location>
        <begin position="343"/>
        <end position="389"/>
    </location>
</feature>
<gene>
    <name evidence="2" type="ORF">E0L32_004834</name>
</gene>
<sequence>MDEDLQEISLFSWGADQTYTQPTEARSAPAYLMADLRSPPHSHPLLHSSVPERLSKSLRRQKEPASSSVSYESVSAASSNSLQNSKPDRSGPCEPAVERPVPNEPQESPARAQPIPITKQDSLGRASSESFVVPIFTRPRDEDFRDEDFTPQTDDAASCCDHISPTQRHVNQFSFPPPDGDPSTRKQSAELALRTRYPPRVVDPATRASEVEFVPKTMNSKGLNVDLLLKQNENRVKALQEYAEKENAARMSIYGPVHVRSAQYEHIRERMIDLNRERGRCQPRISEQRYNEITAKYNRRLKPVIDDMKDLANDLWFRKLERDTLLAEVFDWKPFDESITIHKPDLPYEPPEKPKPLPRDPFDESIPDPEPPPPVKRPEKSPNNPVGLTFNDTPFAYLTKREKPREKFVLFPPYCEGSTIPEWFKILEERQCVHLRSQEPGHRYNELLTQVAQLEENLEAERHYGGPQKAKDWDKYYHPASQHWEKPWQQKRGGWWKCRSGPGAPKAERYCRECHDPEKVSETENNHQIPKGAVIVTIGQHEHLHQGSDWSNQAQYDWIMDQIRQCQHAIGCRDKELALQQLQAERQEAEIAMQHPNWKFWGGFLAPRRMGKKHPGGGKLRTGLVELEIKPNHKPQDGK</sequence>
<proteinExistence type="predicted"/>
<evidence type="ECO:0000313" key="3">
    <source>
        <dbReference type="Proteomes" id="UP000319257"/>
    </source>
</evidence>